<feature type="domain" description="CAAX prenyl protease 2/Lysostaphin resistance protein A-like" evidence="2">
    <location>
        <begin position="153"/>
        <end position="246"/>
    </location>
</feature>
<sequence>MNENEQRPLAQTQDNPYQSNRVMKRDFWLIPLFFLVIPLITALVMFPLRLIYESQFGDLTRHTFILLNVFGSLVGQIVVVLIYYLMHRKYIIPIAKARFAKVKRYAWVLLLTYLAMSVAQAIYGGLMLLLPKHLQFDNTQNQMILLQLFDNPWAWPVLFIDIVILTPIIEELIFRHLIIHELGKKIGYTAGAILSIIIFAGIHVTGAVSPFEFGVYAIMAGALVFVYMYSRRNLAVSIAFHMIINGIGFIGIVGQFIMDKFS</sequence>
<organism evidence="3 4">
    <name type="scientific">Staphylococcus simulans UMC-CNS-990</name>
    <dbReference type="NCBI Taxonomy" id="1405498"/>
    <lineage>
        <taxon>Bacteria</taxon>
        <taxon>Bacillati</taxon>
        <taxon>Bacillota</taxon>
        <taxon>Bacilli</taxon>
        <taxon>Bacillales</taxon>
        <taxon>Staphylococcaceae</taxon>
        <taxon>Staphylococcus</taxon>
    </lineage>
</organism>
<feature type="transmembrane region" description="Helical" evidence="1">
    <location>
        <begin position="107"/>
        <end position="130"/>
    </location>
</feature>
<dbReference type="EMBL" id="AXDY01000002">
    <property type="protein sequence ID" value="ERS94447.1"/>
    <property type="molecule type" value="Genomic_DNA"/>
</dbReference>
<evidence type="ECO:0000313" key="4">
    <source>
        <dbReference type="Proteomes" id="UP000017131"/>
    </source>
</evidence>
<reference evidence="3 4" key="1">
    <citation type="journal article" date="2013" name="Genome Announc.">
        <title>Draft Genome Sequence of Staphylococcus simulans UMC-CNS-990, Isolated from a Case of Chronic Bovine Mastitis.</title>
        <authorList>
            <person name="Calcutt M.J."/>
            <person name="Foecking M.F."/>
            <person name="Hsieh H.Y."/>
            <person name="Perry J."/>
            <person name="Stewart G.C."/>
            <person name="Middleton J.R."/>
        </authorList>
    </citation>
    <scope>NUCLEOTIDE SEQUENCE [LARGE SCALE GENOMIC DNA]</scope>
    <source>
        <strain evidence="3 4">UMC-CNS-990</strain>
    </source>
</reference>
<dbReference type="PANTHER" id="PTHR36435">
    <property type="entry name" value="SLR1288 PROTEIN"/>
    <property type="match status" value="1"/>
</dbReference>
<evidence type="ECO:0000256" key="1">
    <source>
        <dbReference type="SAM" id="Phobius"/>
    </source>
</evidence>
<comment type="caution">
    <text evidence="3">The sequence shown here is derived from an EMBL/GenBank/DDBJ whole genome shotgun (WGS) entry which is preliminary data.</text>
</comment>
<name>A0ABN0PGC8_STASI</name>
<feature type="transmembrane region" description="Helical" evidence="1">
    <location>
        <begin position="64"/>
        <end position="86"/>
    </location>
</feature>
<feature type="transmembrane region" description="Helical" evidence="1">
    <location>
        <begin position="153"/>
        <end position="174"/>
    </location>
</feature>
<accession>A0ABN0PGC8</accession>
<keyword evidence="4" id="KW-1185">Reference proteome</keyword>
<feature type="transmembrane region" description="Helical" evidence="1">
    <location>
        <begin position="213"/>
        <end position="229"/>
    </location>
</feature>
<keyword evidence="1" id="KW-0812">Transmembrane</keyword>
<dbReference type="InterPro" id="IPR052710">
    <property type="entry name" value="CAAX_protease"/>
</dbReference>
<feature type="transmembrane region" description="Helical" evidence="1">
    <location>
        <begin position="236"/>
        <end position="258"/>
    </location>
</feature>
<keyword evidence="1" id="KW-1133">Transmembrane helix</keyword>
<keyword evidence="1" id="KW-0472">Membrane</keyword>
<dbReference type="PANTHER" id="PTHR36435:SF1">
    <property type="entry name" value="CAAX AMINO TERMINAL PROTEASE FAMILY PROTEIN"/>
    <property type="match status" value="1"/>
</dbReference>
<evidence type="ECO:0000313" key="3">
    <source>
        <dbReference type="EMBL" id="ERS94447.1"/>
    </source>
</evidence>
<gene>
    <name evidence="3" type="ORF">SSIM_03030</name>
</gene>
<feature type="transmembrane region" description="Helical" evidence="1">
    <location>
        <begin position="27"/>
        <end position="52"/>
    </location>
</feature>
<proteinExistence type="predicted"/>
<dbReference type="Proteomes" id="UP000017131">
    <property type="component" value="Unassembled WGS sequence"/>
</dbReference>
<evidence type="ECO:0000259" key="2">
    <source>
        <dbReference type="Pfam" id="PF02517"/>
    </source>
</evidence>
<feature type="transmembrane region" description="Helical" evidence="1">
    <location>
        <begin position="186"/>
        <end position="207"/>
    </location>
</feature>
<dbReference type="InterPro" id="IPR003675">
    <property type="entry name" value="Rce1/LyrA-like_dom"/>
</dbReference>
<protein>
    <recommendedName>
        <fullName evidence="2">CAAX prenyl protease 2/Lysostaphin resistance protein A-like domain-containing protein</fullName>
    </recommendedName>
</protein>
<dbReference type="RefSeq" id="WP_023015087.1">
    <property type="nucleotide sequence ID" value="NZ_AXDY01000002.1"/>
</dbReference>
<dbReference type="Pfam" id="PF02517">
    <property type="entry name" value="Rce1-like"/>
    <property type="match status" value="1"/>
</dbReference>